<keyword evidence="3" id="KW-0436">Ligase</keyword>
<dbReference type="GO" id="GO:0004658">
    <property type="term" value="F:propionyl-CoA carboxylase activity"/>
    <property type="evidence" value="ECO:0007669"/>
    <property type="project" value="UniProtKB-EC"/>
</dbReference>
<dbReference type="InterPro" id="IPR029045">
    <property type="entry name" value="ClpP/crotonase-like_dom_sf"/>
</dbReference>
<dbReference type="PROSITE" id="PS50989">
    <property type="entry name" value="COA_CT_CTER"/>
    <property type="match status" value="1"/>
</dbReference>
<proteinExistence type="predicted"/>
<sequence length="501" mass="54457">MAAAMRVVAAGARLSVVVSGLRSAVRNLCSQPVSVNERIENKRRAALVGGGQRRVDAQHKRGKLTTRERISLLLDPGSFVESDMFVEHRCADFGMAAEKNKFPGDSVVTGRGRINGRLVYVFSQDFTVFGGSLSGAHAQKICKRNVLASGVIPQISLIMGPCAGGAVYSPALTDFTFMVKDTSYLFITGPDVVKSVTNEDVTQEELGGARTHTTMSGVAHRAFENDVDALCNLREFFNYLPLSNQDPAPICECHDPSGRMVPELDTIVPLESTKAYNMVDIIHSVVDEREFFEIMPNYAKNIVVGFARMNGRTVGIVGNQPKVASGCLDINSSVKGARFVRFCDAFNIPLITFVDVPGFLPGTAQEYGGIIRHGAKLLYAFAEATVPKVTVITRKAYGGAYDVMSSKHLCGDINYAWPTAEIAVMGAKGAVEIIFKGHENVEAAQAEYIEKFANPFPAAVRGFVDDIIQPSSTRARICCDLDVLASKKVQRPWRKHANIPL</sequence>
<dbReference type="Pfam" id="PF01039">
    <property type="entry name" value="Carboxyl_trans"/>
    <property type="match status" value="1"/>
</dbReference>
<comment type="catalytic activity">
    <reaction evidence="8">
        <text>propanoyl-CoA + hydrogencarbonate + ATP = (S)-methylmalonyl-CoA + ADP + phosphate + H(+)</text>
        <dbReference type="Rhea" id="RHEA:23720"/>
        <dbReference type="ChEBI" id="CHEBI:15378"/>
        <dbReference type="ChEBI" id="CHEBI:17544"/>
        <dbReference type="ChEBI" id="CHEBI:30616"/>
        <dbReference type="ChEBI" id="CHEBI:43474"/>
        <dbReference type="ChEBI" id="CHEBI:57327"/>
        <dbReference type="ChEBI" id="CHEBI:57392"/>
        <dbReference type="ChEBI" id="CHEBI:456216"/>
        <dbReference type="EC" id="6.4.1.3"/>
    </reaction>
    <physiologicalReaction direction="left-to-right" evidence="8">
        <dbReference type="Rhea" id="RHEA:23721"/>
    </physiologicalReaction>
</comment>
<dbReference type="InterPro" id="IPR011762">
    <property type="entry name" value="COA_CT_N"/>
</dbReference>
<evidence type="ECO:0000259" key="9">
    <source>
        <dbReference type="PROSITE" id="PS50980"/>
    </source>
</evidence>
<evidence type="ECO:0000256" key="2">
    <source>
        <dbReference type="ARBA" id="ARBA00013050"/>
    </source>
</evidence>
<comment type="catalytic activity">
    <reaction evidence="7">
        <text>butanoyl-CoA + hydrogencarbonate + ATP = (2S)-ethylmalonyl-CoA + ADP + phosphate + H(+)</text>
        <dbReference type="Rhea" id="RHEA:59520"/>
        <dbReference type="ChEBI" id="CHEBI:15378"/>
        <dbReference type="ChEBI" id="CHEBI:17544"/>
        <dbReference type="ChEBI" id="CHEBI:30616"/>
        <dbReference type="ChEBI" id="CHEBI:43474"/>
        <dbReference type="ChEBI" id="CHEBI:57371"/>
        <dbReference type="ChEBI" id="CHEBI:60909"/>
        <dbReference type="ChEBI" id="CHEBI:456216"/>
    </reaction>
    <physiologicalReaction direction="left-to-right" evidence="7">
        <dbReference type="Rhea" id="RHEA:59521"/>
    </physiologicalReaction>
</comment>
<evidence type="ECO:0000256" key="8">
    <source>
        <dbReference type="ARBA" id="ARBA00049495"/>
    </source>
</evidence>
<dbReference type="Proteomes" id="UP000248481">
    <property type="component" value="Chromosome 1"/>
</dbReference>
<evidence type="ECO:0000256" key="5">
    <source>
        <dbReference type="ARBA" id="ARBA00041138"/>
    </source>
</evidence>
<accession>A0A2Y9G6P2</accession>
<dbReference type="SUPFAM" id="SSF52096">
    <property type="entry name" value="ClpP/crotonase"/>
    <property type="match status" value="2"/>
</dbReference>
<evidence type="ECO:0000256" key="6">
    <source>
        <dbReference type="ARBA" id="ARBA00042797"/>
    </source>
</evidence>
<dbReference type="AlphaFoldDB" id="A0A2Y9G6P2"/>
<reference evidence="12" key="1">
    <citation type="submission" date="2025-08" db="UniProtKB">
        <authorList>
            <consortium name="RefSeq"/>
        </authorList>
    </citation>
    <scope>IDENTIFICATION</scope>
    <source>
        <tissue evidence="12">Blood</tissue>
    </source>
</reference>
<evidence type="ECO:0000259" key="10">
    <source>
        <dbReference type="PROSITE" id="PS50989"/>
    </source>
</evidence>
<dbReference type="InterPro" id="IPR051047">
    <property type="entry name" value="AccD/PCCB"/>
</dbReference>
<name>A0A2Y9G6P2_NEOSC</name>
<dbReference type="RefSeq" id="XP_021534558.1">
    <property type="nucleotide sequence ID" value="XM_021678883.2"/>
</dbReference>
<dbReference type="PROSITE" id="PS50980">
    <property type="entry name" value="COA_CT_NTER"/>
    <property type="match status" value="1"/>
</dbReference>
<feature type="domain" description="CoA carboxyltransferase C-terminal" evidence="10">
    <location>
        <begin position="256"/>
        <end position="495"/>
    </location>
</feature>
<protein>
    <recommendedName>
        <fullName evidence="5">Propionyl-CoA carboxylase beta chain, mitochondrial</fullName>
        <ecNumber evidence="2">6.4.1.3</ecNumber>
    </recommendedName>
    <alternativeName>
        <fullName evidence="6">Propanoyl-CoA:carbon dioxide ligase subunit beta</fullName>
    </alternativeName>
</protein>
<dbReference type="EC" id="6.4.1.3" evidence="2"/>
<evidence type="ECO:0000256" key="7">
    <source>
        <dbReference type="ARBA" id="ARBA00048208"/>
    </source>
</evidence>
<feature type="domain" description="CoA carboxyltransferase N-terminal" evidence="9">
    <location>
        <begin position="1"/>
        <end position="252"/>
    </location>
</feature>
<dbReference type="GeneID" id="110570834"/>
<organism evidence="11 12">
    <name type="scientific">Neomonachus schauinslandi</name>
    <name type="common">Hawaiian monk seal</name>
    <name type="synonym">Monachus schauinslandi</name>
    <dbReference type="NCBI Taxonomy" id="29088"/>
    <lineage>
        <taxon>Eukaryota</taxon>
        <taxon>Metazoa</taxon>
        <taxon>Chordata</taxon>
        <taxon>Craniata</taxon>
        <taxon>Vertebrata</taxon>
        <taxon>Euteleostomi</taxon>
        <taxon>Mammalia</taxon>
        <taxon>Eutheria</taxon>
        <taxon>Laurasiatheria</taxon>
        <taxon>Carnivora</taxon>
        <taxon>Caniformia</taxon>
        <taxon>Pinnipedia</taxon>
        <taxon>Phocidae</taxon>
        <taxon>Monachinae</taxon>
        <taxon>Monachini</taxon>
        <taxon>Neomonachus</taxon>
    </lineage>
</organism>
<comment type="subunit">
    <text evidence="4">The holoenzyme is a dodecamer composed of 6 PCCA/alpha subunits and 6 PCCB/beta subunits.</text>
</comment>
<dbReference type="FunFam" id="3.90.226.10:FF:000017">
    <property type="entry name" value="Propionyl-CoA carboxylase subunit beta 5"/>
    <property type="match status" value="1"/>
</dbReference>
<evidence type="ECO:0000256" key="1">
    <source>
        <dbReference type="ARBA" id="ARBA00005060"/>
    </source>
</evidence>
<comment type="pathway">
    <text evidence="1">Metabolic intermediate metabolism; propanoyl-CoA degradation; succinyl-CoA from propanoyl-CoA: step 1/3.</text>
</comment>
<evidence type="ECO:0000256" key="3">
    <source>
        <dbReference type="ARBA" id="ARBA00022598"/>
    </source>
</evidence>
<dbReference type="PANTHER" id="PTHR43842">
    <property type="entry name" value="PROPIONYL-COA CARBOXYLASE BETA CHAIN"/>
    <property type="match status" value="1"/>
</dbReference>
<dbReference type="Gene3D" id="3.90.226.10">
    <property type="entry name" value="2-enoyl-CoA Hydratase, Chain A, domain 1"/>
    <property type="match status" value="3"/>
</dbReference>
<dbReference type="GO" id="GO:0005739">
    <property type="term" value="C:mitochondrion"/>
    <property type="evidence" value="ECO:0007669"/>
    <property type="project" value="TreeGrafter"/>
</dbReference>
<dbReference type="PANTHER" id="PTHR43842:SF2">
    <property type="entry name" value="PROPIONYL-COA CARBOXYLASE BETA CHAIN, MITOCHONDRIAL"/>
    <property type="match status" value="1"/>
</dbReference>
<gene>
    <name evidence="12" type="primary">PCCB</name>
</gene>
<dbReference type="CTD" id="5096"/>
<dbReference type="InterPro" id="IPR011763">
    <property type="entry name" value="COA_CT_C"/>
</dbReference>
<keyword evidence="11" id="KW-1185">Reference proteome</keyword>
<evidence type="ECO:0000313" key="11">
    <source>
        <dbReference type="Proteomes" id="UP000248481"/>
    </source>
</evidence>
<evidence type="ECO:0000313" key="12">
    <source>
        <dbReference type="RefSeq" id="XP_021534558.1"/>
    </source>
</evidence>
<dbReference type="InterPro" id="IPR034733">
    <property type="entry name" value="AcCoA_carboxyl_beta"/>
</dbReference>
<evidence type="ECO:0000256" key="4">
    <source>
        <dbReference type="ARBA" id="ARBA00038567"/>
    </source>
</evidence>